<dbReference type="PANTHER" id="PTHR23416">
    <property type="entry name" value="SIALIC ACID SYNTHASE-RELATED"/>
    <property type="match status" value="1"/>
</dbReference>
<keyword evidence="1" id="KW-0614">Plasmid</keyword>
<evidence type="ECO:0008006" key="3">
    <source>
        <dbReference type="Google" id="ProtNLM"/>
    </source>
</evidence>
<sequence length="220" mass="24544">MKILHILAVILPRPIKIMIYRRTMRAEIEANVKIGMSYIHVKKLVLKEGSVIKNWSVLRNLERLELGKNARIGNRVYATAIPLGSKKHFSHRVDRVPALLMGEGAALTGNHFLDCNDKITIGDFSLFAGRNTFIYTHGIDIMDARQDCAPITIGKHCMIATRSLLLKGAKLPDNSVLGAQSVLTKAYLDTHTLYAGNPAKPVKCLSSDAAFFKRKSWYVE</sequence>
<dbReference type="AlphaFoldDB" id="A0A2R4M8T0"/>
<gene>
    <name evidence="1" type="ORF">DA792_21425</name>
</gene>
<dbReference type="SUPFAM" id="SSF51161">
    <property type="entry name" value="Trimeric LpxA-like enzymes"/>
    <property type="match status" value="1"/>
</dbReference>
<dbReference type="CDD" id="cd04647">
    <property type="entry name" value="LbH_MAT_like"/>
    <property type="match status" value="1"/>
</dbReference>
<name>A0A2R4M8T0_9RHOB</name>
<geneLocation type="plasmid" evidence="2">
    <name>pcblh4d</name>
</geneLocation>
<organism evidence="1 2">
    <name type="scientific">Celeribacter baekdonensis</name>
    <dbReference type="NCBI Taxonomy" id="875171"/>
    <lineage>
        <taxon>Bacteria</taxon>
        <taxon>Pseudomonadati</taxon>
        <taxon>Pseudomonadota</taxon>
        <taxon>Alphaproteobacteria</taxon>
        <taxon>Rhodobacterales</taxon>
        <taxon>Roseobacteraceae</taxon>
        <taxon>Celeribacter</taxon>
    </lineage>
</organism>
<evidence type="ECO:0000313" key="2">
    <source>
        <dbReference type="Proteomes" id="UP000241447"/>
    </source>
</evidence>
<dbReference type="OrthoDB" id="9815592at2"/>
<accession>A0A2R4M8T0</accession>
<dbReference type="Gene3D" id="2.160.10.10">
    <property type="entry name" value="Hexapeptide repeat proteins"/>
    <property type="match status" value="1"/>
</dbReference>
<dbReference type="EMBL" id="CP028476">
    <property type="protein sequence ID" value="AVW93603.1"/>
    <property type="molecule type" value="Genomic_DNA"/>
</dbReference>
<dbReference type="RefSeq" id="WP_107722842.1">
    <property type="nucleotide sequence ID" value="NZ_CP028476.1"/>
</dbReference>
<dbReference type="InterPro" id="IPR011004">
    <property type="entry name" value="Trimer_LpxA-like_sf"/>
</dbReference>
<evidence type="ECO:0000313" key="1">
    <source>
        <dbReference type="EMBL" id="AVW93603.1"/>
    </source>
</evidence>
<dbReference type="KEGG" id="cbak:DA792_21425"/>
<dbReference type="Proteomes" id="UP000241447">
    <property type="component" value="Plasmid pCBLh4d"/>
</dbReference>
<protein>
    <recommendedName>
        <fullName evidence="3">Acetyltransferase (Isoleucine patch superfamily)</fullName>
    </recommendedName>
</protein>
<proteinExistence type="predicted"/>
<dbReference type="InterPro" id="IPR051159">
    <property type="entry name" value="Hexapeptide_acetyltransf"/>
</dbReference>
<reference evidence="1 2" key="1">
    <citation type="submission" date="2018-03" db="EMBL/GenBank/DDBJ databases">
        <title>The Complete Genome of Celeribacter baekdonensis strain LH4, a Thiosulfate-Oxidizing Alphaproteobacterium Isolated from Gulf of Mexico Continental Slope Sediments.</title>
        <authorList>
            <person name="Flood B.E."/>
            <person name="Bailey J.V."/>
            <person name="Leprich D."/>
        </authorList>
    </citation>
    <scope>NUCLEOTIDE SEQUENCE [LARGE SCALE GENOMIC DNA]</scope>
    <source>
        <strain evidence="1 2">LH4</strain>
        <plasmid evidence="2">Plasmid pcblh4d</plasmid>
    </source>
</reference>